<dbReference type="PIRSF" id="PIRSF037489">
    <property type="entry name" value="UCP037489_NIF3_YqfO"/>
    <property type="match status" value="1"/>
</dbReference>
<feature type="binding site" evidence="6">
    <location>
        <position position="65"/>
    </location>
    <ligand>
        <name>a divalent metal cation</name>
        <dbReference type="ChEBI" id="CHEBI:60240"/>
        <label>1</label>
    </ligand>
</feature>
<dbReference type="NCBIfam" id="TIGR00486">
    <property type="entry name" value="YbgI_SA1388"/>
    <property type="match status" value="1"/>
</dbReference>
<proteinExistence type="inferred from homology"/>
<dbReference type="SUPFAM" id="SSF102705">
    <property type="entry name" value="NIF3 (NGG1p interacting factor 3)-like"/>
    <property type="match status" value="1"/>
</dbReference>
<dbReference type="Gene3D" id="3.30.70.120">
    <property type="match status" value="1"/>
</dbReference>
<dbReference type="GO" id="GO:0005737">
    <property type="term" value="C:cytoplasm"/>
    <property type="evidence" value="ECO:0007669"/>
    <property type="project" value="TreeGrafter"/>
</dbReference>
<feature type="binding site" evidence="6">
    <location>
        <position position="333"/>
    </location>
    <ligand>
        <name>a divalent metal cation</name>
        <dbReference type="ChEBI" id="CHEBI:60240"/>
        <label>1</label>
    </ligand>
</feature>
<dbReference type="InterPro" id="IPR017221">
    <property type="entry name" value="DUF34/NIF3_bac"/>
</dbReference>
<organism evidence="7">
    <name type="scientific">Tuwongella immobilis</name>
    <dbReference type="NCBI Taxonomy" id="692036"/>
    <lineage>
        <taxon>Bacteria</taxon>
        <taxon>Pseudomonadati</taxon>
        <taxon>Planctomycetota</taxon>
        <taxon>Planctomycetia</taxon>
        <taxon>Gemmatales</taxon>
        <taxon>Gemmataceae</taxon>
        <taxon>Tuwongella</taxon>
    </lineage>
</organism>
<feature type="binding site" evidence="6">
    <location>
        <position position="104"/>
    </location>
    <ligand>
        <name>a divalent metal cation</name>
        <dbReference type="ChEBI" id="CHEBI:60240"/>
        <label>1</label>
    </ligand>
</feature>
<evidence type="ECO:0000256" key="5">
    <source>
        <dbReference type="PIRNR" id="PIRNR037489"/>
    </source>
</evidence>
<dbReference type="GO" id="GO:0016787">
    <property type="term" value="F:hydrolase activity"/>
    <property type="evidence" value="ECO:0007669"/>
    <property type="project" value="UniProtKB-KW"/>
</dbReference>
<dbReference type="InParanoid" id="A0A6C2YSM3"/>
<evidence type="ECO:0000313" key="7">
    <source>
        <dbReference type="EMBL" id="VIP04143.1"/>
    </source>
</evidence>
<sequence>MRSVADVVGYLRQFAPLELAADWDNVGLLLGDRDQPVTRMLTCLTITPEVVAESVDTSVSMIVSHHPILFKGAKKLSSDTPEGRLLLPLMRAGVAVYSPHTAFDNAPDGINTQLATQLGAVDLTPLRLKEGARQSKIVVFVPESDLAPVSDALFAAGAGQIGEYRECSFRTAGTGTFFGSAASNPTIGQAGRREEVSEWRLEAICPEGKIDAAIAAIRAAHSYEEPAFDVYPLRPNRTTGEGRVGRLPKATTLQKLAQKVKKELRAGAVQLIGEPTRPVTRVAVACGAAGEFLTDAIRAKADVFLTGEMRFHDYLTAQSAGIGVLVCGHYPTERPAVEALAIRLAAAFPEIPVTASQRETDPVHWV</sequence>
<evidence type="ECO:0000256" key="4">
    <source>
        <dbReference type="ARBA" id="ARBA00022723"/>
    </source>
</evidence>
<dbReference type="PANTHER" id="PTHR13799">
    <property type="entry name" value="NGG1 INTERACTING FACTOR 3"/>
    <property type="match status" value="1"/>
</dbReference>
<reference evidence="7" key="1">
    <citation type="submission" date="2019-04" db="EMBL/GenBank/DDBJ databases">
        <authorList>
            <consortium name="Science for Life Laboratories"/>
        </authorList>
    </citation>
    <scope>NUCLEOTIDE SEQUENCE</scope>
    <source>
        <strain evidence="7">MBLW1</strain>
    </source>
</reference>
<dbReference type="Proteomes" id="UP000464378">
    <property type="component" value="Chromosome"/>
</dbReference>
<dbReference type="RefSeq" id="WP_162659267.1">
    <property type="nucleotide sequence ID" value="NZ_LR593887.1"/>
</dbReference>
<evidence type="ECO:0000256" key="1">
    <source>
        <dbReference type="ARBA" id="ARBA00006964"/>
    </source>
</evidence>
<feature type="binding site" evidence="6">
    <location>
        <position position="329"/>
    </location>
    <ligand>
        <name>a divalent metal cation</name>
        <dbReference type="ChEBI" id="CHEBI:60240"/>
        <label>1</label>
    </ligand>
</feature>
<evidence type="ECO:0000313" key="8">
    <source>
        <dbReference type="Proteomes" id="UP000464378"/>
    </source>
</evidence>
<keyword evidence="7" id="KW-0378">Hydrolase</keyword>
<dbReference type="EMBL" id="LR586016">
    <property type="protein sequence ID" value="VIP04143.1"/>
    <property type="molecule type" value="Genomic_DNA"/>
</dbReference>
<comment type="subunit">
    <text evidence="2">Homohexamer.</text>
</comment>
<dbReference type="InterPro" id="IPR036069">
    <property type="entry name" value="DUF34/NIF3_sf"/>
</dbReference>
<keyword evidence="4 5" id="KW-0479">Metal-binding</keyword>
<dbReference type="InterPro" id="IPR002678">
    <property type="entry name" value="DUF34/NIF3"/>
</dbReference>
<comment type="similarity">
    <text evidence="1 5">Belongs to the GTP cyclohydrolase I type 2/NIF3 family.</text>
</comment>
<dbReference type="InterPro" id="IPR015867">
    <property type="entry name" value="N-reg_PII/ATP_PRibTrfase_C"/>
</dbReference>
<dbReference type="GO" id="GO:0046872">
    <property type="term" value="F:metal ion binding"/>
    <property type="evidence" value="ECO:0007669"/>
    <property type="project" value="UniProtKB-UniRule"/>
</dbReference>
<gene>
    <name evidence="7" type="ORF">GMBLW1_50500</name>
</gene>
<dbReference type="EMBL" id="LR593887">
    <property type="protein sequence ID" value="VTS05651.1"/>
    <property type="molecule type" value="Genomic_DNA"/>
</dbReference>
<dbReference type="FunFam" id="3.40.1390.30:FF:000001">
    <property type="entry name" value="GTP cyclohydrolase 1 type 2"/>
    <property type="match status" value="1"/>
</dbReference>
<feature type="binding site" evidence="6">
    <location>
        <position position="66"/>
    </location>
    <ligand>
        <name>a divalent metal cation</name>
        <dbReference type="ChEBI" id="CHEBI:60240"/>
        <label>1</label>
    </ligand>
</feature>
<evidence type="ECO:0000256" key="3">
    <source>
        <dbReference type="ARBA" id="ARBA00022112"/>
    </source>
</evidence>
<dbReference type="Pfam" id="PF01784">
    <property type="entry name" value="DUF34_NIF3"/>
    <property type="match status" value="1"/>
</dbReference>
<dbReference type="AlphaFoldDB" id="A0A6C2YSM3"/>
<keyword evidence="8" id="KW-1185">Reference proteome</keyword>
<accession>A0A6C2YSM3</accession>
<dbReference type="KEGG" id="tim:GMBLW1_50500"/>
<protein>
    <recommendedName>
        <fullName evidence="3 5">GTP cyclohydrolase 1 type 2 homolog</fullName>
    </recommendedName>
</protein>
<name>A0A6C2YSM3_9BACT</name>
<evidence type="ECO:0000256" key="2">
    <source>
        <dbReference type="ARBA" id="ARBA00011643"/>
    </source>
</evidence>
<evidence type="ECO:0000256" key="6">
    <source>
        <dbReference type="PIRSR" id="PIRSR602678-1"/>
    </source>
</evidence>
<dbReference type="Gene3D" id="3.40.1390.30">
    <property type="entry name" value="NIF3 (NGG1p interacting factor 3)-like"/>
    <property type="match status" value="2"/>
</dbReference>
<dbReference type="PANTHER" id="PTHR13799:SF14">
    <property type="entry name" value="GTP CYCLOHYDROLASE 1 TYPE 2 HOMOLOG"/>
    <property type="match status" value="1"/>
</dbReference>